<protein>
    <submittedName>
        <fullName evidence="1">Uncharacterized protein</fullName>
    </submittedName>
</protein>
<reference evidence="1" key="1">
    <citation type="submission" date="2021-01" db="EMBL/GenBank/DDBJ databases">
        <authorList>
            <person name="Corre E."/>
            <person name="Pelletier E."/>
            <person name="Niang G."/>
            <person name="Scheremetjew M."/>
            <person name="Finn R."/>
            <person name="Kale V."/>
            <person name="Holt S."/>
            <person name="Cochrane G."/>
            <person name="Meng A."/>
            <person name="Brown T."/>
            <person name="Cohen L."/>
        </authorList>
    </citation>
    <scope>NUCLEOTIDE SEQUENCE</scope>
</reference>
<proteinExistence type="predicted"/>
<evidence type="ECO:0000313" key="1">
    <source>
        <dbReference type="EMBL" id="CAD8854983.1"/>
    </source>
</evidence>
<dbReference type="AlphaFoldDB" id="A0A7S1AI72"/>
<accession>A0A7S1AI72</accession>
<dbReference type="EMBL" id="HBFQ01041404">
    <property type="protein sequence ID" value="CAD8854983.1"/>
    <property type="molecule type" value="Transcribed_RNA"/>
</dbReference>
<name>A0A7S1AI72_NOCSC</name>
<organism evidence="1">
    <name type="scientific">Noctiluca scintillans</name>
    <name type="common">Sea sparkle</name>
    <name type="synonym">Red tide dinoflagellate</name>
    <dbReference type="NCBI Taxonomy" id="2966"/>
    <lineage>
        <taxon>Eukaryota</taxon>
        <taxon>Sar</taxon>
        <taxon>Alveolata</taxon>
        <taxon>Dinophyceae</taxon>
        <taxon>Noctilucales</taxon>
        <taxon>Noctilucaceae</taxon>
        <taxon>Noctiluca</taxon>
    </lineage>
</organism>
<sequence length="128" mass="14388">MQDDAGCELHGFWKSANGECHIFKDKCTNQLTYEELIGDGSERLHGRLVDVSTDENGVACWQAALMVLEKNQGPWYGPSCGEKPDDVGDIVVRLLRGPPRQLETRIREEGEKEWQPPTLFELVSESKA</sequence>
<gene>
    <name evidence="1" type="ORF">NSCI0253_LOCUS29335</name>
</gene>